<organism evidence="1 2">
    <name type="scientific">Hypoxylon rubiginosum</name>
    <dbReference type="NCBI Taxonomy" id="110542"/>
    <lineage>
        <taxon>Eukaryota</taxon>
        <taxon>Fungi</taxon>
        <taxon>Dikarya</taxon>
        <taxon>Ascomycota</taxon>
        <taxon>Pezizomycotina</taxon>
        <taxon>Sordariomycetes</taxon>
        <taxon>Xylariomycetidae</taxon>
        <taxon>Xylariales</taxon>
        <taxon>Hypoxylaceae</taxon>
        <taxon>Hypoxylon</taxon>
    </lineage>
</organism>
<name>A0ACB9YWU6_9PEZI</name>
<dbReference type="EMBL" id="MU393499">
    <property type="protein sequence ID" value="KAI4863667.1"/>
    <property type="molecule type" value="Genomic_DNA"/>
</dbReference>
<keyword evidence="2" id="KW-1185">Reference proteome</keyword>
<protein>
    <submittedName>
        <fullName evidence="1">Uncharacterized protein</fullName>
    </submittedName>
</protein>
<reference evidence="1 2" key="1">
    <citation type="journal article" date="2022" name="New Phytol.">
        <title>Ecological generalism drives hyperdiversity of secondary metabolite gene clusters in xylarialean endophytes.</title>
        <authorList>
            <person name="Franco M.E.E."/>
            <person name="Wisecaver J.H."/>
            <person name="Arnold A.E."/>
            <person name="Ju Y.M."/>
            <person name="Slot J.C."/>
            <person name="Ahrendt S."/>
            <person name="Moore L.P."/>
            <person name="Eastman K.E."/>
            <person name="Scott K."/>
            <person name="Konkel Z."/>
            <person name="Mondo S.J."/>
            <person name="Kuo A."/>
            <person name="Hayes R.D."/>
            <person name="Haridas S."/>
            <person name="Andreopoulos B."/>
            <person name="Riley R."/>
            <person name="LaButti K."/>
            <person name="Pangilinan J."/>
            <person name="Lipzen A."/>
            <person name="Amirebrahimi M."/>
            <person name="Yan J."/>
            <person name="Adam C."/>
            <person name="Keymanesh K."/>
            <person name="Ng V."/>
            <person name="Louie K."/>
            <person name="Northen T."/>
            <person name="Drula E."/>
            <person name="Henrissat B."/>
            <person name="Hsieh H.M."/>
            <person name="Youens-Clark K."/>
            <person name="Lutzoni F."/>
            <person name="Miadlikowska J."/>
            <person name="Eastwood D.C."/>
            <person name="Hamelin R.C."/>
            <person name="Grigoriev I.V."/>
            <person name="U'Ren J.M."/>
        </authorList>
    </citation>
    <scope>NUCLEOTIDE SEQUENCE [LARGE SCALE GENOMIC DNA]</scope>
    <source>
        <strain evidence="1 2">CBS 119005</strain>
    </source>
</reference>
<comment type="caution">
    <text evidence="1">The sequence shown here is derived from an EMBL/GenBank/DDBJ whole genome shotgun (WGS) entry which is preliminary data.</text>
</comment>
<dbReference type="Proteomes" id="UP001497700">
    <property type="component" value="Unassembled WGS sequence"/>
</dbReference>
<evidence type="ECO:0000313" key="2">
    <source>
        <dbReference type="Proteomes" id="UP001497700"/>
    </source>
</evidence>
<proteinExistence type="predicted"/>
<sequence length="397" mass="45956">MASTDSMSVPAGLETLAPELVFKVMECLCPTDVTALLLASSHMRKIFNANQPALMISILKHQPGINNILYLHTAQRVENHPERMLHPRIVNVQYGGPSSQSQVNMMGRGVKVFRYLSDVPLVWRFNIFNLSMADVIEIWRKMKIIDRWTAILPRVIWRDNPEDRRCLRYAEEVRARKALSGWWLYSHHHHGFYHSWRSFQEPRMWDKDTRLNHIRRMTTEEILQLQNLWEIVRDVVSKDLCSSPERICRCEDGYVVDLVPWGEEDGRHERIVSTYMKLNPDRLLHYLDNYANLKRSTIMHTLTAGIRLFTRDIETMSVSMEKVLEERLLSRGLQSATFPKCSIVDVEEGDVVEWADDSCPDGNIPLTREEVDAIDQPIDQGASTSRGDDGSDAYLPH</sequence>
<evidence type="ECO:0000313" key="1">
    <source>
        <dbReference type="EMBL" id="KAI4863667.1"/>
    </source>
</evidence>
<gene>
    <name evidence="1" type="ORF">F4820DRAFT_362386</name>
</gene>
<accession>A0ACB9YWU6</accession>